<dbReference type="EMBL" id="CP010802">
    <property type="protein sequence ID" value="ALC17965.1"/>
    <property type="molecule type" value="Genomic_DNA"/>
</dbReference>
<evidence type="ECO:0000313" key="3">
    <source>
        <dbReference type="EMBL" id="ALC17965.1"/>
    </source>
</evidence>
<evidence type="ECO:0000256" key="2">
    <source>
        <dbReference type="SAM" id="Phobius"/>
    </source>
</evidence>
<sequence length="354" mass="39847">MKNQYYADTAYDSTSPRTFASGNNLQFGMTTRKLRVMPLNTNGIHCRECLAEDDAEVIELLNEDSAEVRKQLEAAGHEAQPWQTFGNPRAVVTVVTAVVGLFIVFGGLPGLVTMILIGGVGFFEAIKGCSYLLVPAFSIYAIGKLILRYDLVKDKNNVLINRRTGMISIPQKKRGLLELPFDEFDPYLTAGTNPTGSSEFYLQLGHRYSEARVQYPPNMTEPWQVYLAWEYWQQYMDISQPLPDTPRMEPFRSRDPVTAAYDKEHNRPADYWKKTPVDQARKMKMASVKSAAAYPWGASYQQARAMGWQPSGYGEGPSTENPAPLPDMTVSQEPEVPPEDFAVVEQRGDFEVFK</sequence>
<keyword evidence="2" id="KW-0472">Membrane</keyword>
<keyword evidence="2" id="KW-0812">Transmembrane</keyword>
<name>A0A0M4D3E5_9BACT</name>
<reference evidence="3 4" key="1">
    <citation type="submission" date="2015-07" db="EMBL/GenBank/DDBJ databases">
        <title>Isolation and Genomic Characterization of a Novel Halophilic Metal-Reducing Deltaproteobacterium from the Deep Subsurface.</title>
        <authorList>
            <person name="Badalamenti J.P."/>
            <person name="Summers Z.M."/>
            <person name="Gralnick J.A."/>
            <person name="Bond D.R."/>
        </authorList>
    </citation>
    <scope>NUCLEOTIDE SEQUENCE [LARGE SCALE GENOMIC DNA]</scope>
    <source>
        <strain evidence="3 4">WTL</strain>
    </source>
</reference>
<dbReference type="STRING" id="1603606.DSOUD_3245"/>
<dbReference type="RefSeq" id="WP_053551933.1">
    <property type="nucleotide sequence ID" value="NZ_CP010802.1"/>
</dbReference>
<proteinExistence type="predicted"/>
<dbReference type="OrthoDB" id="6160351at2"/>
<evidence type="ECO:0000256" key="1">
    <source>
        <dbReference type="SAM" id="MobiDB-lite"/>
    </source>
</evidence>
<dbReference type="AlphaFoldDB" id="A0A0M4D3E5"/>
<dbReference type="KEGG" id="des:DSOUD_3245"/>
<gene>
    <name evidence="3" type="ORF">DSOUD_3245</name>
</gene>
<dbReference type="PATRIC" id="fig|1603606.3.peg.3491"/>
<protein>
    <submittedName>
        <fullName evidence="3">Uncharacterized protein</fullName>
    </submittedName>
</protein>
<feature type="region of interest" description="Disordered" evidence="1">
    <location>
        <begin position="308"/>
        <end position="337"/>
    </location>
</feature>
<dbReference type="Proteomes" id="UP000057158">
    <property type="component" value="Chromosome"/>
</dbReference>
<keyword evidence="2" id="KW-1133">Transmembrane helix</keyword>
<evidence type="ECO:0000313" key="4">
    <source>
        <dbReference type="Proteomes" id="UP000057158"/>
    </source>
</evidence>
<organism evidence="3 4">
    <name type="scientific">Desulfuromonas soudanensis</name>
    <dbReference type="NCBI Taxonomy" id="1603606"/>
    <lineage>
        <taxon>Bacteria</taxon>
        <taxon>Pseudomonadati</taxon>
        <taxon>Thermodesulfobacteriota</taxon>
        <taxon>Desulfuromonadia</taxon>
        <taxon>Desulfuromonadales</taxon>
        <taxon>Desulfuromonadaceae</taxon>
        <taxon>Desulfuromonas</taxon>
    </lineage>
</organism>
<keyword evidence="4" id="KW-1185">Reference proteome</keyword>
<feature type="transmembrane region" description="Helical" evidence="2">
    <location>
        <begin position="90"/>
        <end position="123"/>
    </location>
</feature>
<feature type="transmembrane region" description="Helical" evidence="2">
    <location>
        <begin position="129"/>
        <end position="147"/>
    </location>
</feature>
<accession>A0A0M4D3E5</accession>